<dbReference type="InterPro" id="IPR058913">
    <property type="entry name" value="Integrase_dom_put"/>
</dbReference>
<protein>
    <recommendedName>
        <fullName evidence="1">Integrase core domain-containing protein</fullName>
    </recommendedName>
</protein>
<reference evidence="2" key="1">
    <citation type="submission" date="2017-05" db="UniProtKB">
        <authorList>
            <consortium name="EnsemblMetazoa"/>
        </authorList>
    </citation>
    <scope>IDENTIFICATION</scope>
</reference>
<proteinExistence type="predicted"/>
<dbReference type="Pfam" id="PF24764">
    <property type="entry name" value="rva_4"/>
    <property type="match status" value="1"/>
</dbReference>
<dbReference type="AlphaFoldDB" id="A0A1X7UXD2"/>
<evidence type="ECO:0000259" key="1">
    <source>
        <dbReference type="Pfam" id="PF24764"/>
    </source>
</evidence>
<feature type="domain" description="Integrase core" evidence="1">
    <location>
        <begin position="35"/>
        <end position="138"/>
    </location>
</feature>
<dbReference type="EnsemblMetazoa" id="Aqu2.1.32443_001">
    <property type="protein sequence ID" value="Aqu2.1.32443_001"/>
    <property type="gene ID" value="Aqu2.1.32443"/>
</dbReference>
<accession>A0A1X7UXD2</accession>
<sequence length="139" mass="15898">DFVALRKELELRCNKLTQPITAREVGAERQLNPVPYRADYFGEKLHVDQNEKLVLFGVTHICGIDGHSGKVNHTIERLWVEANTRINYPIKSVLVRMQGSNAINMEDHLHKYCVSSFTIQVVTVGMNNFISSWNEHPIP</sequence>
<organism evidence="2">
    <name type="scientific">Amphimedon queenslandica</name>
    <name type="common">Sponge</name>
    <dbReference type="NCBI Taxonomy" id="400682"/>
    <lineage>
        <taxon>Eukaryota</taxon>
        <taxon>Metazoa</taxon>
        <taxon>Porifera</taxon>
        <taxon>Demospongiae</taxon>
        <taxon>Heteroscleromorpha</taxon>
        <taxon>Haplosclerida</taxon>
        <taxon>Niphatidae</taxon>
        <taxon>Amphimedon</taxon>
    </lineage>
</organism>
<evidence type="ECO:0000313" key="2">
    <source>
        <dbReference type="EnsemblMetazoa" id="Aqu2.1.32443_001"/>
    </source>
</evidence>
<name>A0A1X7UXD2_AMPQE</name>
<dbReference type="InParanoid" id="A0A1X7UXD2"/>